<keyword evidence="3" id="KW-0762">Sugar transport</keyword>
<keyword evidence="6 7" id="KW-0472">Membrane</keyword>
<feature type="transmembrane region" description="Helical" evidence="7">
    <location>
        <begin position="74"/>
        <end position="96"/>
    </location>
</feature>
<gene>
    <name evidence="8" type="ORF">RIF29_19831</name>
</gene>
<evidence type="ECO:0000256" key="4">
    <source>
        <dbReference type="ARBA" id="ARBA00022692"/>
    </source>
</evidence>
<evidence type="ECO:0000256" key="5">
    <source>
        <dbReference type="ARBA" id="ARBA00022989"/>
    </source>
</evidence>
<evidence type="ECO:0000256" key="1">
    <source>
        <dbReference type="ARBA" id="ARBA00004370"/>
    </source>
</evidence>
<keyword evidence="3" id="KW-0813">Transport</keyword>
<reference evidence="8 9" key="1">
    <citation type="submission" date="2024-01" db="EMBL/GenBank/DDBJ databases">
        <title>The genomes of 5 underutilized Papilionoideae crops provide insights into root nodulation and disease resistanc.</title>
        <authorList>
            <person name="Yuan L."/>
        </authorList>
    </citation>
    <scope>NUCLEOTIDE SEQUENCE [LARGE SCALE GENOMIC DNA]</scope>
    <source>
        <strain evidence="8">ZHUSHIDOU_FW_LH</strain>
        <tissue evidence="8">Leaf</tissue>
    </source>
</reference>
<keyword evidence="9" id="KW-1185">Reference proteome</keyword>
<evidence type="ECO:0000313" key="8">
    <source>
        <dbReference type="EMBL" id="KAK7267167.1"/>
    </source>
</evidence>
<keyword evidence="4 7" id="KW-0812">Transmembrane</keyword>
<dbReference type="InterPro" id="IPR036259">
    <property type="entry name" value="MFS_trans_sf"/>
</dbReference>
<name>A0AAN9F041_CROPI</name>
<keyword evidence="5 7" id="KW-1133">Transmembrane helix</keyword>
<dbReference type="InterPro" id="IPR050549">
    <property type="entry name" value="MFS_Trehalose_Transporter"/>
</dbReference>
<dbReference type="Proteomes" id="UP001372338">
    <property type="component" value="Unassembled WGS sequence"/>
</dbReference>
<feature type="transmembrane region" description="Helical" evidence="7">
    <location>
        <begin position="35"/>
        <end position="54"/>
    </location>
</feature>
<proteinExistence type="inferred from homology"/>
<sequence>MPVEDEETEQIPMAYVVPFPALGAILMDKSGRRPLIMISASGTFLGCFIIKIAFFLKGQGLLLEWVPTLTVAGVLIYITAFAIGMGQVPCVIMYELHHFHHGMILRGSEELQLEENFYLRVSTADYVYRMEKINLKRPTCMDVLGRTKKKKDGRWVGKAEEVAVTNPYH</sequence>
<evidence type="ECO:0000256" key="2">
    <source>
        <dbReference type="ARBA" id="ARBA00010992"/>
    </source>
</evidence>
<dbReference type="GO" id="GO:0022857">
    <property type="term" value="F:transmembrane transporter activity"/>
    <property type="evidence" value="ECO:0007669"/>
    <property type="project" value="InterPro"/>
</dbReference>
<dbReference type="Gene3D" id="1.20.1250.20">
    <property type="entry name" value="MFS general substrate transporter like domains"/>
    <property type="match status" value="1"/>
</dbReference>
<comment type="subcellular location">
    <subcellularLocation>
        <location evidence="1">Membrane</location>
    </subcellularLocation>
</comment>
<dbReference type="EMBL" id="JAYWIO010000004">
    <property type="protein sequence ID" value="KAK7267167.1"/>
    <property type="molecule type" value="Genomic_DNA"/>
</dbReference>
<evidence type="ECO:0000256" key="6">
    <source>
        <dbReference type="ARBA" id="ARBA00023136"/>
    </source>
</evidence>
<evidence type="ECO:0000256" key="7">
    <source>
        <dbReference type="SAM" id="Phobius"/>
    </source>
</evidence>
<protein>
    <submittedName>
        <fullName evidence="8">Uncharacterized protein</fullName>
    </submittedName>
</protein>
<dbReference type="PANTHER" id="PTHR48021:SF37">
    <property type="entry name" value="SUGAR TRANSPORTER ERD6-LIKE 16"/>
    <property type="match status" value="1"/>
</dbReference>
<dbReference type="InterPro" id="IPR005828">
    <property type="entry name" value="MFS_sugar_transport-like"/>
</dbReference>
<comment type="caution">
    <text evidence="8">The sequence shown here is derived from an EMBL/GenBank/DDBJ whole genome shotgun (WGS) entry which is preliminary data.</text>
</comment>
<evidence type="ECO:0000313" key="9">
    <source>
        <dbReference type="Proteomes" id="UP001372338"/>
    </source>
</evidence>
<comment type="similarity">
    <text evidence="2">Belongs to the major facilitator superfamily. Sugar transporter (TC 2.A.1.1) family.</text>
</comment>
<accession>A0AAN9F041</accession>
<dbReference type="Pfam" id="PF00083">
    <property type="entry name" value="Sugar_tr"/>
    <property type="match status" value="1"/>
</dbReference>
<dbReference type="PANTHER" id="PTHR48021">
    <property type="match status" value="1"/>
</dbReference>
<organism evidence="8 9">
    <name type="scientific">Crotalaria pallida</name>
    <name type="common">Smooth rattlebox</name>
    <name type="synonym">Crotalaria striata</name>
    <dbReference type="NCBI Taxonomy" id="3830"/>
    <lineage>
        <taxon>Eukaryota</taxon>
        <taxon>Viridiplantae</taxon>
        <taxon>Streptophyta</taxon>
        <taxon>Embryophyta</taxon>
        <taxon>Tracheophyta</taxon>
        <taxon>Spermatophyta</taxon>
        <taxon>Magnoliopsida</taxon>
        <taxon>eudicotyledons</taxon>
        <taxon>Gunneridae</taxon>
        <taxon>Pentapetalae</taxon>
        <taxon>rosids</taxon>
        <taxon>fabids</taxon>
        <taxon>Fabales</taxon>
        <taxon>Fabaceae</taxon>
        <taxon>Papilionoideae</taxon>
        <taxon>50 kb inversion clade</taxon>
        <taxon>genistoids sensu lato</taxon>
        <taxon>core genistoids</taxon>
        <taxon>Crotalarieae</taxon>
        <taxon>Crotalaria</taxon>
    </lineage>
</organism>
<dbReference type="AlphaFoldDB" id="A0AAN9F041"/>
<dbReference type="GO" id="GO:0016020">
    <property type="term" value="C:membrane"/>
    <property type="evidence" value="ECO:0007669"/>
    <property type="project" value="UniProtKB-SubCell"/>
</dbReference>
<evidence type="ECO:0000256" key="3">
    <source>
        <dbReference type="ARBA" id="ARBA00022597"/>
    </source>
</evidence>